<reference evidence="2" key="1">
    <citation type="submission" date="2023-08" db="EMBL/GenBank/DDBJ databases">
        <title>A de novo genome assembly of Solanum verrucosum Schlechtendal, a Mexican diploid species geographically isolated from the other diploid A-genome species in potato relatives.</title>
        <authorList>
            <person name="Hosaka K."/>
        </authorList>
    </citation>
    <scope>NUCLEOTIDE SEQUENCE</scope>
    <source>
        <tissue evidence="2">Young leaves</tissue>
    </source>
</reference>
<dbReference type="Pfam" id="PF24626">
    <property type="entry name" value="SH3_Tf2-1"/>
    <property type="match status" value="1"/>
</dbReference>
<evidence type="ECO:0000259" key="1">
    <source>
        <dbReference type="Pfam" id="PF24626"/>
    </source>
</evidence>
<evidence type="ECO:0000313" key="3">
    <source>
        <dbReference type="Proteomes" id="UP001234989"/>
    </source>
</evidence>
<dbReference type="AlphaFoldDB" id="A0AAF0QG20"/>
<evidence type="ECO:0000313" key="2">
    <source>
        <dbReference type="EMBL" id="WMV19886.1"/>
    </source>
</evidence>
<dbReference type="Proteomes" id="UP001234989">
    <property type="component" value="Chromosome 3"/>
</dbReference>
<sequence length="124" mass="14772">MIQYRLRTAQSRHQSYVDHRHRPLRFVVGDRVFLQVSHMKGVMRFGRRGKLSPRYTRLFEILRAVRKVAYELALPRALSAIHPVFHVSILRRYVLDESHVLQYDSVELDDRMTFIEELVAILAR</sequence>
<dbReference type="PANTHER" id="PTHR46148">
    <property type="entry name" value="CHROMO DOMAIN-CONTAINING PROTEIN"/>
    <property type="match status" value="1"/>
</dbReference>
<dbReference type="PANTHER" id="PTHR46148:SF60">
    <property type="entry name" value="CHROMO DOMAIN-CONTAINING PROTEIN"/>
    <property type="match status" value="1"/>
</dbReference>
<feature type="domain" description="Tf2-1-like SH3-like" evidence="1">
    <location>
        <begin position="29"/>
        <end position="94"/>
    </location>
</feature>
<dbReference type="InterPro" id="IPR056924">
    <property type="entry name" value="SH3_Tf2-1"/>
</dbReference>
<keyword evidence="3" id="KW-1185">Reference proteome</keyword>
<organism evidence="2 3">
    <name type="scientific">Solanum verrucosum</name>
    <dbReference type="NCBI Taxonomy" id="315347"/>
    <lineage>
        <taxon>Eukaryota</taxon>
        <taxon>Viridiplantae</taxon>
        <taxon>Streptophyta</taxon>
        <taxon>Embryophyta</taxon>
        <taxon>Tracheophyta</taxon>
        <taxon>Spermatophyta</taxon>
        <taxon>Magnoliopsida</taxon>
        <taxon>eudicotyledons</taxon>
        <taxon>Gunneridae</taxon>
        <taxon>Pentapetalae</taxon>
        <taxon>asterids</taxon>
        <taxon>lamiids</taxon>
        <taxon>Solanales</taxon>
        <taxon>Solanaceae</taxon>
        <taxon>Solanoideae</taxon>
        <taxon>Solaneae</taxon>
        <taxon>Solanum</taxon>
    </lineage>
</organism>
<gene>
    <name evidence="2" type="ORF">MTR67_013271</name>
</gene>
<name>A0AAF0QG20_SOLVR</name>
<protein>
    <recommendedName>
        <fullName evidence="1">Tf2-1-like SH3-like domain-containing protein</fullName>
    </recommendedName>
</protein>
<accession>A0AAF0QG20</accession>
<dbReference type="EMBL" id="CP133614">
    <property type="protein sequence ID" value="WMV19886.1"/>
    <property type="molecule type" value="Genomic_DNA"/>
</dbReference>
<proteinExistence type="predicted"/>